<evidence type="ECO:0000313" key="15">
    <source>
        <dbReference type="Proteomes" id="UP001530400"/>
    </source>
</evidence>
<evidence type="ECO:0000256" key="12">
    <source>
        <dbReference type="SAM" id="MobiDB-lite"/>
    </source>
</evidence>
<feature type="region of interest" description="Disordered" evidence="12">
    <location>
        <begin position="398"/>
        <end position="433"/>
    </location>
</feature>
<evidence type="ECO:0000256" key="3">
    <source>
        <dbReference type="ARBA" id="ARBA00009045"/>
    </source>
</evidence>
<comment type="function">
    <text evidence="11">Serine protease involved in intramembrane proteolysis.</text>
</comment>
<evidence type="ECO:0000256" key="11">
    <source>
        <dbReference type="RuleBase" id="RU362115"/>
    </source>
</evidence>
<feature type="region of interest" description="Disordered" evidence="12">
    <location>
        <begin position="1"/>
        <end position="35"/>
    </location>
</feature>
<evidence type="ECO:0000256" key="10">
    <source>
        <dbReference type="ARBA" id="ARBA00023136"/>
    </source>
</evidence>
<dbReference type="Pfam" id="PF01694">
    <property type="entry name" value="Rhomboid"/>
    <property type="match status" value="1"/>
</dbReference>
<feature type="domain" description="Peptidase S54 rhomboid" evidence="13">
    <location>
        <begin position="592"/>
        <end position="737"/>
    </location>
</feature>
<dbReference type="GO" id="GO:0006508">
    <property type="term" value="P:proteolysis"/>
    <property type="evidence" value="ECO:0007669"/>
    <property type="project" value="UniProtKB-KW"/>
</dbReference>
<evidence type="ECO:0000256" key="9">
    <source>
        <dbReference type="ARBA" id="ARBA00022989"/>
    </source>
</evidence>
<feature type="region of interest" description="Disordered" evidence="12">
    <location>
        <begin position="56"/>
        <end position="129"/>
    </location>
</feature>
<dbReference type="Proteomes" id="UP001530400">
    <property type="component" value="Unassembled WGS sequence"/>
</dbReference>
<accession>A0ABD3NUV4</accession>
<evidence type="ECO:0000256" key="8">
    <source>
        <dbReference type="ARBA" id="ARBA00022825"/>
    </source>
</evidence>
<evidence type="ECO:0000256" key="6">
    <source>
        <dbReference type="ARBA" id="ARBA00022692"/>
    </source>
</evidence>
<keyword evidence="10 11" id="KW-0472">Membrane</keyword>
<dbReference type="InterPro" id="IPR002610">
    <property type="entry name" value="Peptidase_S54_rhomboid-like"/>
</dbReference>
<feature type="transmembrane region" description="Helical" evidence="11">
    <location>
        <begin position="725"/>
        <end position="748"/>
    </location>
</feature>
<organism evidence="14 15">
    <name type="scientific">Cyclotella atomus</name>
    <dbReference type="NCBI Taxonomy" id="382360"/>
    <lineage>
        <taxon>Eukaryota</taxon>
        <taxon>Sar</taxon>
        <taxon>Stramenopiles</taxon>
        <taxon>Ochrophyta</taxon>
        <taxon>Bacillariophyta</taxon>
        <taxon>Coscinodiscophyceae</taxon>
        <taxon>Thalassiosirophycidae</taxon>
        <taxon>Stephanodiscales</taxon>
        <taxon>Stephanodiscaceae</taxon>
        <taxon>Cyclotella</taxon>
    </lineage>
</organism>
<comment type="catalytic activity">
    <reaction evidence="1 11">
        <text>Cleaves type-1 transmembrane domains using a catalytic dyad composed of serine and histidine that are contributed by different transmembrane domains.</text>
        <dbReference type="EC" id="3.4.21.105"/>
    </reaction>
</comment>
<evidence type="ECO:0000256" key="1">
    <source>
        <dbReference type="ARBA" id="ARBA00000156"/>
    </source>
</evidence>
<name>A0ABD3NUV4_9STRA</name>
<dbReference type="EC" id="3.4.21.105" evidence="4"/>
<keyword evidence="8 11" id="KW-0720">Serine protease</keyword>
<reference evidence="14 15" key="1">
    <citation type="submission" date="2024-10" db="EMBL/GenBank/DDBJ databases">
        <title>Updated reference genomes for cyclostephanoid diatoms.</title>
        <authorList>
            <person name="Roberts W.R."/>
            <person name="Alverson A.J."/>
        </authorList>
    </citation>
    <scope>NUCLEOTIDE SEQUENCE [LARGE SCALE GENOMIC DNA]</scope>
    <source>
        <strain evidence="14 15">AJA010-31</strain>
    </source>
</reference>
<protein>
    <recommendedName>
        <fullName evidence="4">rhomboid protease</fullName>
        <ecNumber evidence="4">3.4.21.105</ecNumber>
    </recommendedName>
</protein>
<feature type="transmembrane region" description="Helical" evidence="11">
    <location>
        <begin position="601"/>
        <end position="621"/>
    </location>
</feature>
<evidence type="ECO:0000313" key="14">
    <source>
        <dbReference type="EMBL" id="KAL3779198.1"/>
    </source>
</evidence>
<feature type="compositionally biased region" description="Basic and acidic residues" evidence="12">
    <location>
        <begin position="24"/>
        <end position="34"/>
    </location>
</feature>
<evidence type="ECO:0000256" key="5">
    <source>
        <dbReference type="ARBA" id="ARBA00022670"/>
    </source>
</evidence>
<dbReference type="Gene3D" id="1.20.1540.10">
    <property type="entry name" value="Rhomboid-like"/>
    <property type="match status" value="1"/>
</dbReference>
<dbReference type="GO" id="GO:0008236">
    <property type="term" value="F:serine-type peptidase activity"/>
    <property type="evidence" value="ECO:0007669"/>
    <property type="project" value="UniProtKB-KW"/>
</dbReference>
<feature type="transmembrane region" description="Helical" evidence="11">
    <location>
        <begin position="699"/>
        <end position="719"/>
    </location>
</feature>
<comment type="similarity">
    <text evidence="3 11">Belongs to the peptidase S54 family.</text>
</comment>
<comment type="caution">
    <text evidence="11">Lacks conserved residue(s) required for the propagation of feature annotation.</text>
</comment>
<evidence type="ECO:0000256" key="2">
    <source>
        <dbReference type="ARBA" id="ARBA00004141"/>
    </source>
</evidence>
<comment type="caution">
    <text evidence="14">The sequence shown here is derived from an EMBL/GenBank/DDBJ whole genome shotgun (WGS) entry which is preliminary data.</text>
</comment>
<sequence length="876" mass="96953">MTPASPPISPLTYNASEEEPFADSDGRIAARDSDAIAAHNDPQAISEELYIFALENTPKAGTANRWKEAATPKIGNGRRQTDKQTARSSSDTAKDKTTPKNKSSRKAKAKMSDSSTNGILAGQRNVDTEAVSNNFNQQFQHSKHQFPSDGSVSTMASLTSVWRRLYLRRQFGDNANHSDENKNRNKGSSSSKNDSKKKEDTTPQTSREEEDEASLRELEENDAFALECLNATGLVSNLKLPVEKDQSAKMHPPKTNAISISSTDDGDTIANADAYSQGLPSILTIDSFDTATVGDRHHSRNPSSDLSAYLNSHRHTTCIPNDLSLEDGDESIGNGGYIQNTKYAINNVHQSPPQFFNDDASRDTQTTVRDDHGNRLPPNAKAILGFRKKSTNNLAANGAAAAADSNNQNTQANDTFPSLPNVSSYQSHNQTKDEMEKRLRGLAGQLNHEWRTGAATFIASPALARRLRDFQFAREKRRKKYGIVKPWGILGLYDHLSGVRIDVEWAEDAAWRRMHGEPYLTWGDFETLKSTGNNRPFFTYTVVSICTAMMFTAWFVNGWHFVPLSVNPMIGPSAETLLRLGAKDSYLIVQEQEIWRLVSPMVLHAGLIHYILNMFALWYVGKAIELIHGHFQAASAFVIPAIGGIILSAIFLPQYITVGASGGIFGLIGACISDIVMNWNHLFNQFVNERGARMSHARVLLVLVIDIILNCLLGLTPFVDNFTHLGGMIYGFLCGLSTIQMVSLRFFGEEKQCGYKAKLYFFRFFGLLISVACIIASSVFLFSGDGETNPCPSCSIMSCVPFLPWKGPNEKWWYCDDCSQATAEGTLNTNTGKFIELDLMCPNDNSIVNVKVNETWPQDELGLEAMLPILCRERCL</sequence>
<proteinExistence type="inferred from homology"/>
<feature type="transmembrane region" description="Helical" evidence="11">
    <location>
        <begin position="633"/>
        <end position="652"/>
    </location>
</feature>
<evidence type="ECO:0000259" key="13">
    <source>
        <dbReference type="Pfam" id="PF01694"/>
    </source>
</evidence>
<comment type="subcellular location">
    <subcellularLocation>
        <location evidence="2 11">Membrane</location>
        <topology evidence="2 11">Multi-pass membrane protein</topology>
    </subcellularLocation>
</comment>
<dbReference type="AlphaFoldDB" id="A0ABD3NUV4"/>
<evidence type="ECO:0000256" key="7">
    <source>
        <dbReference type="ARBA" id="ARBA00022801"/>
    </source>
</evidence>
<gene>
    <name evidence="14" type="ORF">ACHAWO_008104</name>
</gene>
<keyword evidence="9 11" id="KW-1133">Transmembrane helix</keyword>
<dbReference type="InterPro" id="IPR035952">
    <property type="entry name" value="Rhomboid-like_sf"/>
</dbReference>
<dbReference type="InterPro" id="IPR022764">
    <property type="entry name" value="Peptidase_S54_rhomboid_dom"/>
</dbReference>
<dbReference type="PANTHER" id="PTHR22936:SF69">
    <property type="entry name" value="RHOMBOID-LIKE PROTEIN"/>
    <property type="match status" value="1"/>
</dbReference>
<feature type="compositionally biased region" description="Polar residues" evidence="12">
    <location>
        <begin position="415"/>
        <end position="429"/>
    </location>
</feature>
<keyword evidence="7 11" id="KW-0378">Hydrolase</keyword>
<keyword evidence="15" id="KW-1185">Reference proteome</keyword>
<keyword evidence="5 11" id="KW-0645">Protease</keyword>
<dbReference type="PANTHER" id="PTHR22936">
    <property type="entry name" value="RHOMBOID-RELATED"/>
    <property type="match status" value="1"/>
</dbReference>
<feature type="compositionally biased region" description="Low complexity" evidence="12">
    <location>
        <begin position="398"/>
        <end position="414"/>
    </location>
</feature>
<dbReference type="SUPFAM" id="SSF144091">
    <property type="entry name" value="Rhomboid-like"/>
    <property type="match status" value="1"/>
</dbReference>
<keyword evidence="6 11" id="KW-0812">Transmembrane</keyword>
<feature type="region of interest" description="Disordered" evidence="12">
    <location>
        <begin position="173"/>
        <end position="215"/>
    </location>
</feature>
<dbReference type="EMBL" id="JALLPJ020000949">
    <property type="protein sequence ID" value="KAL3779198.1"/>
    <property type="molecule type" value="Genomic_DNA"/>
</dbReference>
<dbReference type="GO" id="GO:0016020">
    <property type="term" value="C:membrane"/>
    <property type="evidence" value="ECO:0007669"/>
    <property type="project" value="UniProtKB-SubCell"/>
</dbReference>
<feature type="transmembrane region" description="Helical" evidence="11">
    <location>
        <begin position="760"/>
        <end position="782"/>
    </location>
</feature>
<evidence type="ECO:0000256" key="4">
    <source>
        <dbReference type="ARBA" id="ARBA00013039"/>
    </source>
</evidence>
<feature type="transmembrane region" description="Helical" evidence="11">
    <location>
        <begin position="658"/>
        <end position="679"/>
    </location>
</feature>